<dbReference type="InterPro" id="IPR035474">
    <property type="entry name" value="SIS_Kpsf"/>
</dbReference>
<dbReference type="PANTHER" id="PTHR38418:SF2">
    <property type="entry name" value="SUGAR ISOMERASE, KPSF_GUTQ (AFU_ORTHOLOGUE AFUA_6G08860)"/>
    <property type="match status" value="1"/>
</dbReference>
<feature type="domain" description="SIS" evidence="2">
    <location>
        <begin position="206"/>
        <end position="371"/>
    </location>
</feature>
<feature type="compositionally biased region" description="Pro residues" evidence="1">
    <location>
        <begin position="406"/>
        <end position="418"/>
    </location>
</feature>
<dbReference type="PANTHER" id="PTHR38418">
    <property type="entry name" value="SUGAR ISOMERASE, KPSF/GUTQ (AFU_ORTHOLOGUE AFUA_6G08860)"/>
    <property type="match status" value="1"/>
</dbReference>
<evidence type="ECO:0000256" key="1">
    <source>
        <dbReference type="SAM" id="MobiDB-lite"/>
    </source>
</evidence>
<feature type="region of interest" description="Disordered" evidence="1">
    <location>
        <begin position="45"/>
        <end position="82"/>
    </location>
</feature>
<dbReference type="Proteomes" id="UP001342314">
    <property type="component" value="Unassembled WGS sequence"/>
</dbReference>
<feature type="region of interest" description="Disordered" evidence="1">
    <location>
        <begin position="1"/>
        <end position="28"/>
    </location>
</feature>
<keyword evidence="4" id="KW-1185">Reference proteome</keyword>
<dbReference type="PROSITE" id="PS51464">
    <property type="entry name" value="SIS"/>
    <property type="match status" value="1"/>
</dbReference>
<comment type="caution">
    <text evidence="3">The sequence shown here is derived from an EMBL/GenBank/DDBJ whole genome shotgun (WGS) entry which is preliminary data.</text>
</comment>
<accession>A0AAV5GRX5</accession>
<evidence type="ECO:0000259" key="2">
    <source>
        <dbReference type="PROSITE" id="PS51464"/>
    </source>
</evidence>
<dbReference type="GO" id="GO:1901135">
    <property type="term" value="P:carbohydrate derivative metabolic process"/>
    <property type="evidence" value="ECO:0007669"/>
    <property type="project" value="InterPro"/>
</dbReference>
<gene>
    <name evidence="3" type="ORF">Rhopal_005295-T1</name>
</gene>
<evidence type="ECO:0000313" key="4">
    <source>
        <dbReference type="Proteomes" id="UP001342314"/>
    </source>
</evidence>
<feature type="region of interest" description="Disordered" evidence="1">
    <location>
        <begin position="397"/>
        <end position="418"/>
    </location>
</feature>
<dbReference type="EMBL" id="BQKY01000010">
    <property type="protein sequence ID" value="GJN92265.1"/>
    <property type="molecule type" value="Genomic_DNA"/>
</dbReference>
<dbReference type="CDD" id="cd05014">
    <property type="entry name" value="SIS_Kpsf"/>
    <property type="match status" value="1"/>
</dbReference>
<dbReference type="SUPFAM" id="SSF53697">
    <property type="entry name" value="SIS domain"/>
    <property type="match status" value="1"/>
</dbReference>
<sequence length="418" mass="43250">MAAAARDFLASDSSSPAPSLSSPRRRRASDGLTFSLSALSQSLVSSSSSDESAPPSSLFSSTSASPTSSLASSPSLDPKRSSSFAFPPHLHLDAPAHAAIGAETALSKPSSTDLAHYASTVIRNEAYALLALAARLAPAARPLLDEDGVYREQYEGDGSSTSSIEDVPAGLDLLDDPQPGGRDRRGSDVVPDESRTNVAFRQVVELVQSMPAHGKILVTGVGKSGIVGRKMVATFCSLGIQSVFLHPLEALHGDLGVVCSCTPSSPCDTVLMISHSGATAELMRLLPIIRPRVRSLVAVTRDPDSVLARACHGWLDAGTGVYPAGLPKGTTDEADSALPAPTNSVVSALAIGDALALTLSRLRVGWDADGKARRQDFFYCHPGGQLGIQLGREGRGIEVSPTSPIAVPPPAPIPAPAA</sequence>
<evidence type="ECO:0000313" key="3">
    <source>
        <dbReference type="EMBL" id="GJN92265.1"/>
    </source>
</evidence>
<reference evidence="3 4" key="1">
    <citation type="submission" date="2021-12" db="EMBL/GenBank/DDBJ databases">
        <title>High titer production of polyol ester of fatty acids by Rhodotorula paludigena BS15 towards product separation-free biomass refinery.</title>
        <authorList>
            <person name="Mano J."/>
            <person name="Ono H."/>
            <person name="Tanaka T."/>
            <person name="Naito K."/>
            <person name="Sushida H."/>
            <person name="Ike M."/>
            <person name="Tokuyasu K."/>
            <person name="Kitaoka M."/>
        </authorList>
    </citation>
    <scope>NUCLEOTIDE SEQUENCE [LARGE SCALE GENOMIC DNA]</scope>
    <source>
        <strain evidence="3 4">BS15</strain>
    </source>
</reference>
<feature type="region of interest" description="Disordered" evidence="1">
    <location>
        <begin position="154"/>
        <end position="192"/>
    </location>
</feature>
<dbReference type="Pfam" id="PF01380">
    <property type="entry name" value="SIS"/>
    <property type="match status" value="1"/>
</dbReference>
<name>A0AAV5GRX5_9BASI</name>
<dbReference type="Gene3D" id="3.40.50.10490">
    <property type="entry name" value="Glucose-6-phosphate isomerase like protein, domain 1"/>
    <property type="match status" value="1"/>
</dbReference>
<dbReference type="InterPro" id="IPR001347">
    <property type="entry name" value="SIS_dom"/>
</dbReference>
<protein>
    <recommendedName>
        <fullName evidence="2">SIS domain-containing protein</fullName>
    </recommendedName>
</protein>
<proteinExistence type="predicted"/>
<dbReference type="InterPro" id="IPR046348">
    <property type="entry name" value="SIS_dom_sf"/>
</dbReference>
<dbReference type="GO" id="GO:0097367">
    <property type="term" value="F:carbohydrate derivative binding"/>
    <property type="evidence" value="ECO:0007669"/>
    <property type="project" value="InterPro"/>
</dbReference>
<organism evidence="3 4">
    <name type="scientific">Rhodotorula paludigena</name>
    <dbReference type="NCBI Taxonomy" id="86838"/>
    <lineage>
        <taxon>Eukaryota</taxon>
        <taxon>Fungi</taxon>
        <taxon>Dikarya</taxon>
        <taxon>Basidiomycota</taxon>
        <taxon>Pucciniomycotina</taxon>
        <taxon>Microbotryomycetes</taxon>
        <taxon>Sporidiobolales</taxon>
        <taxon>Sporidiobolaceae</taxon>
        <taxon>Rhodotorula</taxon>
    </lineage>
</organism>
<feature type="compositionally biased region" description="Low complexity" evidence="1">
    <location>
        <begin position="10"/>
        <end position="22"/>
    </location>
</feature>
<dbReference type="AlphaFoldDB" id="A0AAV5GRX5"/>
<feature type="compositionally biased region" description="Basic and acidic residues" evidence="1">
    <location>
        <begin position="181"/>
        <end position="192"/>
    </location>
</feature>